<protein>
    <recommendedName>
        <fullName evidence="6">Zn(2)-C6 fungal-type domain-containing protein</fullName>
    </recommendedName>
</protein>
<evidence type="ECO:0000256" key="3">
    <source>
        <dbReference type="ARBA" id="ARBA00023125"/>
    </source>
</evidence>
<dbReference type="Proteomes" id="UP000054771">
    <property type="component" value="Unassembled WGS sequence"/>
</dbReference>
<dbReference type="PANTHER" id="PTHR37534">
    <property type="entry name" value="TRANSCRIPTIONAL ACTIVATOR PROTEIN UGA3"/>
    <property type="match status" value="1"/>
</dbReference>
<dbReference type="Pfam" id="PF11951">
    <property type="entry name" value="Fungal_trans_2"/>
    <property type="match status" value="1"/>
</dbReference>
<dbReference type="SUPFAM" id="SSF57701">
    <property type="entry name" value="Zn2/Cys6 DNA-binding domain"/>
    <property type="match status" value="1"/>
</dbReference>
<comment type="subcellular location">
    <subcellularLocation>
        <location evidence="1">Nucleus</location>
    </subcellularLocation>
</comment>
<dbReference type="PANTHER" id="PTHR37534:SF8">
    <property type="entry name" value="ZN(II)2CYS6 TRANSCRIPTION FACTOR (EUROFUNG)"/>
    <property type="match status" value="1"/>
</dbReference>
<dbReference type="GO" id="GO:0000976">
    <property type="term" value="F:transcription cis-regulatory region binding"/>
    <property type="evidence" value="ECO:0007669"/>
    <property type="project" value="TreeGrafter"/>
</dbReference>
<dbReference type="OrthoDB" id="5130013at2759"/>
<dbReference type="AlphaFoldDB" id="A0A0U5GZR4"/>
<evidence type="ECO:0000313" key="8">
    <source>
        <dbReference type="Proteomes" id="UP000054771"/>
    </source>
</evidence>
<dbReference type="PROSITE" id="PS50048">
    <property type="entry name" value="ZN2_CY6_FUNGAL_2"/>
    <property type="match status" value="1"/>
</dbReference>
<gene>
    <name evidence="7" type="ORF">ASPCAL10039</name>
</gene>
<dbReference type="InterPro" id="IPR021858">
    <property type="entry name" value="Fun_TF"/>
</dbReference>
<keyword evidence="8" id="KW-1185">Reference proteome</keyword>
<proteinExistence type="predicted"/>
<dbReference type="InterPro" id="IPR036864">
    <property type="entry name" value="Zn2-C6_fun-type_DNA-bd_sf"/>
</dbReference>
<dbReference type="CDD" id="cd00067">
    <property type="entry name" value="GAL4"/>
    <property type="match status" value="1"/>
</dbReference>
<dbReference type="Gene3D" id="4.10.240.10">
    <property type="entry name" value="Zn(2)-C6 fungal-type DNA-binding domain"/>
    <property type="match status" value="1"/>
</dbReference>
<keyword evidence="3" id="KW-0238">DNA-binding</keyword>
<keyword evidence="4" id="KW-0804">Transcription</keyword>
<evidence type="ECO:0000256" key="5">
    <source>
        <dbReference type="ARBA" id="ARBA00023242"/>
    </source>
</evidence>
<evidence type="ECO:0000256" key="4">
    <source>
        <dbReference type="ARBA" id="ARBA00023163"/>
    </source>
</evidence>
<organism evidence="7 8">
    <name type="scientific">Aspergillus calidoustus</name>
    <dbReference type="NCBI Taxonomy" id="454130"/>
    <lineage>
        <taxon>Eukaryota</taxon>
        <taxon>Fungi</taxon>
        <taxon>Dikarya</taxon>
        <taxon>Ascomycota</taxon>
        <taxon>Pezizomycotina</taxon>
        <taxon>Eurotiomycetes</taxon>
        <taxon>Eurotiomycetidae</taxon>
        <taxon>Eurotiales</taxon>
        <taxon>Aspergillaceae</taxon>
        <taxon>Aspergillus</taxon>
        <taxon>Aspergillus subgen. Nidulantes</taxon>
    </lineage>
</organism>
<feature type="domain" description="Zn(2)-C6 fungal-type" evidence="6">
    <location>
        <begin position="4"/>
        <end position="32"/>
    </location>
</feature>
<evidence type="ECO:0000313" key="7">
    <source>
        <dbReference type="EMBL" id="CEL06868.1"/>
    </source>
</evidence>
<dbReference type="GO" id="GO:0008270">
    <property type="term" value="F:zinc ion binding"/>
    <property type="evidence" value="ECO:0007669"/>
    <property type="project" value="InterPro"/>
</dbReference>
<evidence type="ECO:0000256" key="2">
    <source>
        <dbReference type="ARBA" id="ARBA00023015"/>
    </source>
</evidence>
<dbReference type="Pfam" id="PF00172">
    <property type="entry name" value="Zn_clus"/>
    <property type="match status" value="1"/>
</dbReference>
<dbReference type="PROSITE" id="PS00463">
    <property type="entry name" value="ZN2_CY6_FUNGAL_1"/>
    <property type="match status" value="1"/>
</dbReference>
<dbReference type="GO" id="GO:0045944">
    <property type="term" value="P:positive regulation of transcription by RNA polymerase II"/>
    <property type="evidence" value="ECO:0007669"/>
    <property type="project" value="TreeGrafter"/>
</dbReference>
<dbReference type="SMART" id="SM00066">
    <property type="entry name" value="GAL4"/>
    <property type="match status" value="1"/>
</dbReference>
<sequence>MTQACYTCRRRHIQCDRSAVPCAKCQKAGLQCLDKRPVRWVQGVAIRGGMRGRSFENSLVSSSPVGKIDICSTPANNLQSPTPTQHHAKLPTSLGELSPLLQRHDAIIPVRPALPSVPVAIGDAALAGLNSTARYYLDYYNDRICELFIVYDSQTNPFRNLIPLALSDTVLLDALLGLAARHRANFDHPFSTSTTQDMPAFAEPHHEALRFKHRAIQGLAQALNGQKGYRDATVATVFLLVFLDLLESGCDQWNYHLEGAKSLLALIPIEDPGRTVQRLRQFITKQIHLIEALGATFVRPHLLSQSNSIEQNIGLLEDVVEESFLGCPEYILTSLQFLSIQRDIMAHGDATDQAPISDVMSVLNGVKEFDCYFWASTLPQHSAMHNVDDLAKLARTYQLGAVLYGQRVLDALQNTRTQQDSVVSALVSLVDTFKDGSTLLKCILWPITVAGLECQEHSQRDLLIRILETFWIGTHCLNVMNAAKILKAHWAKIDENKSVATNWIFEIGRSSHDWLLI</sequence>
<keyword evidence="5" id="KW-0539">Nucleus</keyword>
<dbReference type="GO" id="GO:0000981">
    <property type="term" value="F:DNA-binding transcription factor activity, RNA polymerase II-specific"/>
    <property type="evidence" value="ECO:0007669"/>
    <property type="project" value="InterPro"/>
</dbReference>
<reference evidence="8" key="1">
    <citation type="journal article" date="2016" name="Genome Announc.">
        <title>Draft genome sequences of fungus Aspergillus calidoustus.</title>
        <authorList>
            <person name="Horn F."/>
            <person name="Linde J."/>
            <person name="Mattern D.J."/>
            <person name="Walther G."/>
            <person name="Guthke R."/>
            <person name="Scherlach K."/>
            <person name="Martin K."/>
            <person name="Brakhage A.A."/>
            <person name="Petzke L."/>
            <person name="Valiante V."/>
        </authorList>
    </citation>
    <scope>NUCLEOTIDE SEQUENCE [LARGE SCALE GENOMIC DNA]</scope>
    <source>
        <strain evidence="8">SF006504</strain>
    </source>
</reference>
<dbReference type="GO" id="GO:0005634">
    <property type="term" value="C:nucleus"/>
    <property type="evidence" value="ECO:0007669"/>
    <property type="project" value="UniProtKB-SubCell"/>
</dbReference>
<dbReference type="InterPro" id="IPR001138">
    <property type="entry name" value="Zn2Cys6_DnaBD"/>
</dbReference>
<dbReference type="OMA" id="DRWNVHL"/>
<name>A0A0U5GZR4_ASPCI</name>
<accession>A0A0U5GZR4</accession>
<keyword evidence="2" id="KW-0805">Transcription regulation</keyword>
<dbReference type="EMBL" id="CDMC01000008">
    <property type="protein sequence ID" value="CEL06868.1"/>
    <property type="molecule type" value="Genomic_DNA"/>
</dbReference>
<evidence type="ECO:0000256" key="1">
    <source>
        <dbReference type="ARBA" id="ARBA00004123"/>
    </source>
</evidence>
<evidence type="ECO:0000259" key="6">
    <source>
        <dbReference type="PROSITE" id="PS50048"/>
    </source>
</evidence>